<evidence type="ECO:0000256" key="2">
    <source>
        <dbReference type="ARBA" id="ARBA00022475"/>
    </source>
</evidence>
<dbReference type="STRING" id="35570.A0A1I8QDC5"/>
<organism evidence="12 13">
    <name type="scientific">Stomoxys calcitrans</name>
    <name type="common">Stable fly</name>
    <name type="synonym">Conops calcitrans</name>
    <dbReference type="NCBI Taxonomy" id="35570"/>
    <lineage>
        <taxon>Eukaryota</taxon>
        <taxon>Metazoa</taxon>
        <taxon>Ecdysozoa</taxon>
        <taxon>Arthropoda</taxon>
        <taxon>Hexapoda</taxon>
        <taxon>Insecta</taxon>
        <taxon>Pterygota</taxon>
        <taxon>Neoptera</taxon>
        <taxon>Endopterygota</taxon>
        <taxon>Diptera</taxon>
        <taxon>Brachycera</taxon>
        <taxon>Muscomorpha</taxon>
        <taxon>Muscoidea</taxon>
        <taxon>Muscidae</taxon>
        <taxon>Stomoxys</taxon>
    </lineage>
</organism>
<feature type="transmembrane region" description="Helical" evidence="11">
    <location>
        <begin position="143"/>
        <end position="163"/>
    </location>
</feature>
<dbReference type="PANTHER" id="PTHR21137">
    <property type="entry name" value="ODORANT RECEPTOR"/>
    <property type="match status" value="1"/>
</dbReference>
<accession>A0A1I8QDC5</accession>
<keyword evidence="13" id="KW-1185">Reference proteome</keyword>
<dbReference type="InterPro" id="IPR004117">
    <property type="entry name" value="7tm6_olfct_rcpt"/>
</dbReference>
<dbReference type="Pfam" id="PF02949">
    <property type="entry name" value="7tm_6"/>
    <property type="match status" value="1"/>
</dbReference>
<keyword evidence="6 11" id="KW-1133">Transmembrane helix</keyword>
<dbReference type="GO" id="GO:0007165">
    <property type="term" value="P:signal transduction"/>
    <property type="evidence" value="ECO:0007669"/>
    <property type="project" value="UniProtKB-KW"/>
</dbReference>
<dbReference type="GO" id="GO:0005549">
    <property type="term" value="F:odorant binding"/>
    <property type="evidence" value="ECO:0007669"/>
    <property type="project" value="InterPro"/>
</dbReference>
<sequence>MAASIVPIQAFEARKDFADFCHLPNALVLIFGEHFFGVQRSKGHKLLLMLNSVFCLLSQLYCLTFIAKEVFLLIALGVPDLPLLLRLISGLQYAVFALSKFVCFKWRLKDAADVYMKLMEIYPKTSLEHRLYRVIDFFWPKKILIVIYLYLGSIFFIGISPLLEGVVMYLVDCLRVGLGNAEFAYIKLYDIPYGFNHRRPFSYMVTYMMEVFHVQFVLIANVCPDIWLLCFTMQLCMHFNYLARIMEEYEPDESAPKKDQQFIAEFVKKHQIVLNIGQNVKDLFSVLLLIVFMSIATTLCCAGVYTLTQGLGRELLEYCAFLPCAIGNFFLICYYGQQLATYSEKVADAAYNHPWYNGSQSYKKTILIIMIRASRAVELNAYGLKPICLDAFKMLMGESYRVFAVLKQTMLD</sequence>
<evidence type="ECO:0000256" key="4">
    <source>
        <dbReference type="ARBA" id="ARBA00022692"/>
    </source>
</evidence>
<evidence type="ECO:0000256" key="7">
    <source>
        <dbReference type="ARBA" id="ARBA00023136"/>
    </source>
</evidence>
<dbReference type="Proteomes" id="UP000095300">
    <property type="component" value="Unassembled WGS sequence"/>
</dbReference>
<keyword evidence="8 11" id="KW-0675">Receptor</keyword>
<comment type="subcellular location">
    <subcellularLocation>
        <location evidence="1 11">Cell membrane</location>
        <topology evidence="1 11">Multi-pass membrane protein</topology>
    </subcellularLocation>
</comment>
<keyword evidence="7 11" id="KW-0472">Membrane</keyword>
<evidence type="ECO:0000256" key="9">
    <source>
        <dbReference type="ARBA" id="ARBA00023224"/>
    </source>
</evidence>
<evidence type="ECO:0000313" key="12">
    <source>
        <dbReference type="EnsemblMetazoa" id="SCAU016055-PA"/>
    </source>
</evidence>
<dbReference type="EnsemblMetazoa" id="SCAU016055-RA">
    <property type="protein sequence ID" value="SCAU016055-PA"/>
    <property type="gene ID" value="SCAU016055"/>
</dbReference>
<keyword evidence="4 11" id="KW-0812">Transmembrane</keyword>
<evidence type="ECO:0000256" key="10">
    <source>
        <dbReference type="ARBA" id="ARBA00038679"/>
    </source>
</evidence>
<dbReference type="VEuPathDB" id="VectorBase:SCAU016055"/>
<keyword evidence="2" id="KW-1003">Cell membrane</keyword>
<evidence type="ECO:0000256" key="11">
    <source>
        <dbReference type="RuleBase" id="RU351113"/>
    </source>
</evidence>
<feature type="transmembrane region" description="Helical" evidence="11">
    <location>
        <begin position="46"/>
        <end position="67"/>
    </location>
</feature>
<keyword evidence="3 11" id="KW-0716">Sensory transduction</keyword>
<feature type="transmembrane region" description="Helical" evidence="11">
    <location>
        <begin position="286"/>
        <end position="309"/>
    </location>
</feature>
<dbReference type="PANTHER" id="PTHR21137:SF44">
    <property type="entry name" value="ODORANT RECEPTOR 13A-RELATED"/>
    <property type="match status" value="1"/>
</dbReference>
<evidence type="ECO:0000256" key="8">
    <source>
        <dbReference type="ARBA" id="ARBA00023170"/>
    </source>
</evidence>
<name>A0A1I8QDC5_STOCA</name>
<keyword evidence="5 11" id="KW-0552">Olfaction</keyword>
<feature type="transmembrane region" description="Helical" evidence="11">
    <location>
        <begin position="315"/>
        <end position="335"/>
    </location>
</feature>
<protein>
    <recommendedName>
        <fullName evidence="11">Odorant receptor</fullName>
    </recommendedName>
</protein>
<comment type="subunit">
    <text evidence="10">Interacts with Orco. Complexes exist early in the endomembrane system in olfactory sensory neurons (OSNs), coupling these complexes to the conserved ciliary trafficking pathway.</text>
</comment>
<keyword evidence="9 11" id="KW-0807">Transducer</keyword>
<comment type="similarity">
    <text evidence="11">Belongs to the insect chemoreceptor superfamily. Heteromeric odorant receptor channel (TC 1.A.69) family.</text>
</comment>
<feature type="transmembrane region" description="Helical" evidence="11">
    <location>
        <begin position="87"/>
        <end position="108"/>
    </location>
</feature>
<proteinExistence type="inferred from homology"/>
<dbReference type="GO" id="GO:0004984">
    <property type="term" value="F:olfactory receptor activity"/>
    <property type="evidence" value="ECO:0007669"/>
    <property type="project" value="InterPro"/>
</dbReference>
<dbReference type="GO" id="GO:0005886">
    <property type="term" value="C:plasma membrane"/>
    <property type="evidence" value="ECO:0007669"/>
    <property type="project" value="UniProtKB-SubCell"/>
</dbReference>
<evidence type="ECO:0000256" key="5">
    <source>
        <dbReference type="ARBA" id="ARBA00022725"/>
    </source>
</evidence>
<comment type="caution">
    <text evidence="11">Lacks conserved residue(s) required for the propagation of feature annotation.</text>
</comment>
<dbReference type="AlphaFoldDB" id="A0A1I8QDC5"/>
<evidence type="ECO:0000256" key="3">
    <source>
        <dbReference type="ARBA" id="ARBA00022606"/>
    </source>
</evidence>
<evidence type="ECO:0000256" key="1">
    <source>
        <dbReference type="ARBA" id="ARBA00004651"/>
    </source>
</evidence>
<evidence type="ECO:0000313" key="13">
    <source>
        <dbReference type="Proteomes" id="UP000095300"/>
    </source>
</evidence>
<evidence type="ECO:0000256" key="6">
    <source>
        <dbReference type="ARBA" id="ARBA00022989"/>
    </source>
</evidence>
<reference evidence="12" key="1">
    <citation type="submission" date="2020-05" db="UniProtKB">
        <authorList>
            <consortium name="EnsemblMetazoa"/>
        </authorList>
    </citation>
    <scope>IDENTIFICATION</scope>
    <source>
        <strain evidence="12">USDA</strain>
    </source>
</reference>